<dbReference type="SUPFAM" id="SSF144091">
    <property type="entry name" value="Rhomboid-like"/>
    <property type="match status" value="1"/>
</dbReference>
<evidence type="ECO:0000313" key="10">
    <source>
        <dbReference type="Proteomes" id="UP001157156"/>
    </source>
</evidence>
<evidence type="ECO:0000259" key="6">
    <source>
        <dbReference type="Pfam" id="PF01694"/>
    </source>
</evidence>
<dbReference type="Gene3D" id="1.20.1540.10">
    <property type="entry name" value="Rhomboid-like"/>
    <property type="match status" value="1"/>
</dbReference>
<dbReference type="GO" id="GO:0016020">
    <property type="term" value="C:membrane"/>
    <property type="evidence" value="ECO:0007669"/>
    <property type="project" value="UniProtKB-SubCell"/>
</dbReference>
<evidence type="ECO:0000313" key="7">
    <source>
        <dbReference type="EMBL" id="GLT15748.1"/>
    </source>
</evidence>
<dbReference type="InterPro" id="IPR023826">
    <property type="entry name" value="Rhom-like_SP_proteobac"/>
</dbReference>
<keyword evidence="8" id="KW-0378">Hydrolase</keyword>
<evidence type="ECO:0000256" key="1">
    <source>
        <dbReference type="ARBA" id="ARBA00004141"/>
    </source>
</evidence>
<gene>
    <name evidence="8" type="primary">rrtA</name>
    <name evidence="8" type="ORF">FOF44_10300</name>
    <name evidence="7" type="ORF">GCM10007931_27230</name>
</gene>
<reference evidence="7" key="4">
    <citation type="submission" date="2023-01" db="EMBL/GenBank/DDBJ databases">
        <title>Draft genome sequence of Vibrio algivorus strain NBRC 111146.</title>
        <authorList>
            <person name="Sun Q."/>
            <person name="Mori K."/>
        </authorList>
    </citation>
    <scope>NUCLEOTIDE SEQUENCE</scope>
    <source>
        <strain evidence="7">NBRC 111146</strain>
    </source>
</reference>
<feature type="transmembrane region" description="Helical" evidence="5">
    <location>
        <begin position="100"/>
        <end position="117"/>
    </location>
</feature>
<comment type="caution">
    <text evidence="8">The sequence shown here is derived from an EMBL/GenBank/DDBJ whole genome shotgun (WGS) entry which is preliminary data.</text>
</comment>
<evidence type="ECO:0000256" key="5">
    <source>
        <dbReference type="SAM" id="Phobius"/>
    </source>
</evidence>
<dbReference type="InterPro" id="IPR022764">
    <property type="entry name" value="Peptidase_S54_rhomboid_dom"/>
</dbReference>
<evidence type="ECO:0000256" key="3">
    <source>
        <dbReference type="ARBA" id="ARBA00022989"/>
    </source>
</evidence>
<keyword evidence="10" id="KW-1185">Reference proteome</keyword>
<sequence>MRAILLLFSISALMGLSQIPSLQEWMQWNHNAIMTGQWWRIVTGNLTHTNLYHLAMNVAGLWVISFIFRANLEARQFLLVFTGLCLSVGSLLLFTSMQIYVGLSGVLHGLFAFYALVEYRLGRKSNALLLTGLTAKILWEQWFGSATGSEALIGAKVAIDAHLFGAISGAVLAIIVKPTQVGTNR</sequence>
<dbReference type="OrthoDB" id="196054at2"/>
<reference evidence="8 9" key="3">
    <citation type="submission" date="2019-07" db="EMBL/GenBank/DDBJ databases">
        <title>The draft genome sequence of Vibrio algivorus M1486.</title>
        <authorList>
            <person name="Meng X."/>
        </authorList>
    </citation>
    <scope>NUCLEOTIDE SEQUENCE [LARGE SCALE GENOMIC DNA]</scope>
    <source>
        <strain evidence="8 9">M1486</strain>
    </source>
</reference>
<reference evidence="7" key="1">
    <citation type="journal article" date="2014" name="Int. J. Syst. Evol. Microbiol.">
        <title>Complete genome of a new Firmicutes species belonging to the dominant human colonic microbiota ('Ruminococcus bicirculans') reveals two chromosomes and a selective capacity to utilize plant glucans.</title>
        <authorList>
            <consortium name="NISC Comparative Sequencing Program"/>
            <person name="Wegmann U."/>
            <person name="Louis P."/>
            <person name="Goesmann A."/>
            <person name="Henrissat B."/>
            <person name="Duncan S.H."/>
            <person name="Flint H.J."/>
        </authorList>
    </citation>
    <scope>NUCLEOTIDE SEQUENCE</scope>
    <source>
        <strain evidence="7">NBRC 111146</strain>
    </source>
</reference>
<dbReference type="PANTHER" id="PTHR43731">
    <property type="entry name" value="RHOMBOID PROTEASE"/>
    <property type="match status" value="1"/>
</dbReference>
<dbReference type="Pfam" id="PF01694">
    <property type="entry name" value="Rhomboid"/>
    <property type="match status" value="1"/>
</dbReference>
<reference evidence="10" key="2">
    <citation type="journal article" date="2019" name="Int. J. Syst. Evol. Microbiol.">
        <title>The Global Catalogue of Microorganisms (GCM) 10K type strain sequencing project: providing services to taxonomists for standard genome sequencing and annotation.</title>
        <authorList>
            <consortium name="The Broad Institute Genomics Platform"/>
            <consortium name="The Broad Institute Genome Sequencing Center for Infectious Disease"/>
            <person name="Wu L."/>
            <person name="Ma J."/>
        </authorList>
    </citation>
    <scope>NUCLEOTIDE SEQUENCE [LARGE SCALE GENOMIC DNA]</scope>
    <source>
        <strain evidence="10">NBRC 111146</strain>
    </source>
</reference>
<dbReference type="EMBL" id="VMKJ01000019">
    <property type="protein sequence ID" value="TVO36039.1"/>
    <property type="molecule type" value="Genomic_DNA"/>
</dbReference>
<proteinExistence type="predicted"/>
<comment type="subcellular location">
    <subcellularLocation>
        <location evidence="1">Membrane</location>
        <topology evidence="1">Multi-pass membrane protein</topology>
    </subcellularLocation>
</comment>
<dbReference type="GO" id="GO:0004252">
    <property type="term" value="F:serine-type endopeptidase activity"/>
    <property type="evidence" value="ECO:0007669"/>
    <property type="project" value="InterPro"/>
</dbReference>
<dbReference type="RefSeq" id="WP_089123606.1">
    <property type="nucleotide sequence ID" value="NZ_BSPV01000009.1"/>
</dbReference>
<feature type="transmembrane region" description="Helical" evidence="5">
    <location>
        <begin position="77"/>
        <end position="94"/>
    </location>
</feature>
<dbReference type="EC" id="3.4.21.-" evidence="8"/>
<dbReference type="AlphaFoldDB" id="A0A557P5Y8"/>
<feature type="transmembrane region" description="Helical" evidence="5">
    <location>
        <begin position="51"/>
        <end position="70"/>
    </location>
</feature>
<evidence type="ECO:0000313" key="8">
    <source>
        <dbReference type="EMBL" id="TVO36039.1"/>
    </source>
</evidence>
<dbReference type="Proteomes" id="UP001157156">
    <property type="component" value="Unassembled WGS sequence"/>
</dbReference>
<dbReference type="Proteomes" id="UP000319828">
    <property type="component" value="Unassembled WGS sequence"/>
</dbReference>
<feature type="domain" description="Peptidase S54 rhomboid" evidence="6">
    <location>
        <begin position="36"/>
        <end position="176"/>
    </location>
</feature>
<accession>A0A557P5Y8</accession>
<name>A0A557P5Y8_9VIBR</name>
<evidence type="ECO:0000256" key="4">
    <source>
        <dbReference type="ARBA" id="ARBA00023136"/>
    </source>
</evidence>
<evidence type="ECO:0000313" key="9">
    <source>
        <dbReference type="Proteomes" id="UP000319828"/>
    </source>
</evidence>
<protein>
    <submittedName>
        <fullName evidence="8">Rhombosortase</fullName>
        <ecNumber evidence="8">3.4.21.-</ecNumber>
    </submittedName>
</protein>
<dbReference type="NCBIfam" id="TIGR03902">
    <property type="entry name" value="rhom_GG_sort"/>
    <property type="match status" value="1"/>
</dbReference>
<evidence type="ECO:0000256" key="2">
    <source>
        <dbReference type="ARBA" id="ARBA00022692"/>
    </source>
</evidence>
<organism evidence="8 9">
    <name type="scientific">Vibrio algivorus</name>
    <dbReference type="NCBI Taxonomy" id="1667024"/>
    <lineage>
        <taxon>Bacteria</taxon>
        <taxon>Pseudomonadati</taxon>
        <taxon>Pseudomonadota</taxon>
        <taxon>Gammaproteobacteria</taxon>
        <taxon>Vibrionales</taxon>
        <taxon>Vibrionaceae</taxon>
        <taxon>Vibrio</taxon>
    </lineage>
</organism>
<keyword evidence="3 5" id="KW-1133">Transmembrane helix</keyword>
<keyword evidence="4 5" id="KW-0472">Membrane</keyword>
<keyword evidence="2 5" id="KW-0812">Transmembrane</keyword>
<dbReference type="InterPro" id="IPR035952">
    <property type="entry name" value="Rhomboid-like_sf"/>
</dbReference>
<dbReference type="EMBL" id="BSPV01000009">
    <property type="protein sequence ID" value="GLT15748.1"/>
    <property type="molecule type" value="Genomic_DNA"/>
</dbReference>
<dbReference type="InterPro" id="IPR050925">
    <property type="entry name" value="Rhomboid_protease_S54"/>
</dbReference>
<dbReference type="PANTHER" id="PTHR43731:SF16">
    <property type="entry name" value="RHOMBOSORTASE"/>
    <property type="match status" value="1"/>
</dbReference>